<dbReference type="NCBIfam" id="NF007790">
    <property type="entry name" value="PRK10484.1"/>
    <property type="match status" value="1"/>
</dbReference>
<feature type="transmembrane region" description="Helical" evidence="7">
    <location>
        <begin position="515"/>
        <end position="536"/>
    </location>
</feature>
<evidence type="ECO:0000256" key="2">
    <source>
        <dbReference type="ARBA" id="ARBA00006434"/>
    </source>
</evidence>
<dbReference type="InterPro" id="IPR038377">
    <property type="entry name" value="Na/Glc_symporter_sf"/>
</dbReference>
<proteinExistence type="inferred from homology"/>
<dbReference type="CDD" id="cd10328">
    <property type="entry name" value="SLC5sbd_YidK"/>
    <property type="match status" value="1"/>
</dbReference>
<protein>
    <submittedName>
        <fullName evidence="8">Solute:sodium symporter family transporter</fullName>
    </submittedName>
</protein>
<dbReference type="Pfam" id="PF00474">
    <property type="entry name" value="SSF"/>
    <property type="match status" value="1"/>
</dbReference>
<reference evidence="8 9" key="1">
    <citation type="submission" date="2020-04" db="EMBL/GenBank/DDBJ databases">
        <title>Paraburkholderia sp. G-4-1-8 isolated from soil.</title>
        <authorList>
            <person name="Dahal R.H."/>
        </authorList>
    </citation>
    <scope>NUCLEOTIDE SEQUENCE [LARGE SCALE GENOMIC DNA]</scope>
    <source>
        <strain evidence="8 9">G-4-1-8</strain>
    </source>
</reference>
<dbReference type="GO" id="GO:0005886">
    <property type="term" value="C:plasma membrane"/>
    <property type="evidence" value="ECO:0007669"/>
    <property type="project" value="TreeGrafter"/>
</dbReference>
<feature type="transmembrane region" description="Helical" evidence="7">
    <location>
        <begin position="12"/>
        <end position="32"/>
    </location>
</feature>
<feature type="transmembrane region" description="Helical" evidence="7">
    <location>
        <begin position="551"/>
        <end position="569"/>
    </location>
</feature>
<feature type="transmembrane region" description="Helical" evidence="7">
    <location>
        <begin position="128"/>
        <end position="148"/>
    </location>
</feature>
<dbReference type="NCBIfam" id="TIGR00813">
    <property type="entry name" value="sss"/>
    <property type="match status" value="1"/>
</dbReference>
<evidence type="ECO:0000256" key="1">
    <source>
        <dbReference type="ARBA" id="ARBA00004141"/>
    </source>
</evidence>
<dbReference type="Gene3D" id="1.20.1730.10">
    <property type="entry name" value="Sodium/glucose cotransporter"/>
    <property type="match status" value="1"/>
</dbReference>
<comment type="subcellular location">
    <subcellularLocation>
        <location evidence="1">Membrane</location>
        <topology evidence="1">Multi-pass membrane protein</topology>
    </subcellularLocation>
</comment>
<keyword evidence="9" id="KW-1185">Reference proteome</keyword>
<feature type="transmembrane region" description="Helical" evidence="7">
    <location>
        <begin position="251"/>
        <end position="270"/>
    </location>
</feature>
<accession>A0A7Y0A1W2</accession>
<dbReference type="Proteomes" id="UP000583127">
    <property type="component" value="Unassembled WGS sequence"/>
</dbReference>
<dbReference type="GO" id="GO:0005412">
    <property type="term" value="F:D-glucose:sodium symporter activity"/>
    <property type="evidence" value="ECO:0007669"/>
    <property type="project" value="TreeGrafter"/>
</dbReference>
<gene>
    <name evidence="8" type="ORF">HHL14_29730</name>
</gene>
<feature type="transmembrane region" description="Helical" evidence="7">
    <location>
        <begin position="291"/>
        <end position="316"/>
    </location>
</feature>
<dbReference type="AlphaFoldDB" id="A0A7Y0A1W2"/>
<name>A0A7Y0A1W2_9BURK</name>
<keyword evidence="4 7" id="KW-1133">Transmembrane helix</keyword>
<sequence length="592" mass="64856">MNLRRASEETIIFTILSFAFFTALVGFVSYLFTRRAKDVGARGYFMASGGLTGWFIAGSMMLTNLSVEQMVGLNGDAYAHNLSAMAWECTAAVATVALAMFFLPRYLRGGFSTLPQFLEERFDATTRRVVSAFFVVGYMLVVNPSGLYLGAITFNQVFGVQALLGTSYPATITLLVWFSGAIGAMYAIFGGLRAVAVSDTINGIGLLIAGLMVPVLGFYALGHGDFFSGFHMVATQAPEKLSAIGGPKDSVPFGTLFTGMIFANLFYWCTNQAIVQRTFAAKNLAEGQKGVLLSGLLKLLVPIVMMLPGVIAFHLYKSNPLARPDLAYPQLVADLLPWWAKGFFVAVLFGTVMSHFNAVINSTATLVAFDFYKVWKPQASDEKLIRVGKTASVAIAVVSLLIAPLLMYAPDGIYTVMRRFTGFFNIPIIAVVLVGFFNSKIAALPAKVVLLLHVIAYTLLIFVFKVDKVYGINFIHIMGILFVCEVALMLLLGIRYPRAVPYEPHFRQHGDLTPWRFASTMSVLLMAMLVSLYLTFSPLGVARHGGVTTDYIVWMAITWCVAAALIALFRRRAATVAQRGVEWHATPSEHRH</sequence>
<evidence type="ECO:0000256" key="5">
    <source>
        <dbReference type="ARBA" id="ARBA00023136"/>
    </source>
</evidence>
<dbReference type="PANTHER" id="PTHR11819">
    <property type="entry name" value="SOLUTE CARRIER FAMILY 5"/>
    <property type="match status" value="1"/>
</dbReference>
<comment type="caution">
    <text evidence="8">The sequence shown here is derived from an EMBL/GenBank/DDBJ whole genome shotgun (WGS) entry which is preliminary data.</text>
</comment>
<evidence type="ECO:0000313" key="9">
    <source>
        <dbReference type="Proteomes" id="UP000583127"/>
    </source>
</evidence>
<feature type="transmembrane region" description="Helical" evidence="7">
    <location>
        <begin position="336"/>
        <end position="369"/>
    </location>
</feature>
<feature type="transmembrane region" description="Helical" evidence="7">
    <location>
        <begin position="201"/>
        <end position="222"/>
    </location>
</feature>
<evidence type="ECO:0000256" key="6">
    <source>
        <dbReference type="RuleBase" id="RU362091"/>
    </source>
</evidence>
<evidence type="ECO:0000256" key="7">
    <source>
        <dbReference type="SAM" id="Phobius"/>
    </source>
</evidence>
<feature type="transmembrane region" description="Helical" evidence="7">
    <location>
        <begin position="44"/>
        <end position="65"/>
    </location>
</feature>
<feature type="transmembrane region" description="Helical" evidence="7">
    <location>
        <begin position="444"/>
        <end position="464"/>
    </location>
</feature>
<comment type="similarity">
    <text evidence="2 6">Belongs to the sodium:solute symporter (SSF) (TC 2.A.21) family.</text>
</comment>
<keyword evidence="5 7" id="KW-0472">Membrane</keyword>
<feature type="transmembrane region" description="Helical" evidence="7">
    <location>
        <begin position="420"/>
        <end position="437"/>
    </location>
</feature>
<feature type="transmembrane region" description="Helical" evidence="7">
    <location>
        <begin position="390"/>
        <end position="408"/>
    </location>
</feature>
<feature type="transmembrane region" description="Helical" evidence="7">
    <location>
        <begin position="470"/>
        <end position="494"/>
    </location>
</feature>
<organism evidence="8 9">
    <name type="scientific">Paraburkholderia antibiotica</name>
    <dbReference type="NCBI Taxonomy" id="2728839"/>
    <lineage>
        <taxon>Bacteria</taxon>
        <taxon>Pseudomonadati</taxon>
        <taxon>Pseudomonadota</taxon>
        <taxon>Betaproteobacteria</taxon>
        <taxon>Burkholderiales</taxon>
        <taxon>Burkholderiaceae</taxon>
        <taxon>Paraburkholderia</taxon>
    </lineage>
</organism>
<feature type="transmembrane region" description="Helical" evidence="7">
    <location>
        <begin position="168"/>
        <end position="189"/>
    </location>
</feature>
<evidence type="ECO:0000256" key="4">
    <source>
        <dbReference type="ARBA" id="ARBA00022989"/>
    </source>
</evidence>
<keyword evidence="3 7" id="KW-0812">Transmembrane</keyword>
<evidence type="ECO:0000313" key="8">
    <source>
        <dbReference type="EMBL" id="NML34991.1"/>
    </source>
</evidence>
<feature type="transmembrane region" description="Helical" evidence="7">
    <location>
        <begin position="85"/>
        <end position="107"/>
    </location>
</feature>
<dbReference type="InterPro" id="IPR001734">
    <property type="entry name" value="Na/solute_symporter"/>
</dbReference>
<dbReference type="PANTHER" id="PTHR11819:SF195">
    <property type="entry name" value="SODIUM_GLUCOSE COTRANSPORTER 4"/>
    <property type="match status" value="1"/>
</dbReference>
<evidence type="ECO:0000256" key="3">
    <source>
        <dbReference type="ARBA" id="ARBA00022692"/>
    </source>
</evidence>
<dbReference type="PROSITE" id="PS50283">
    <property type="entry name" value="NA_SOLUT_SYMP_3"/>
    <property type="match status" value="1"/>
</dbReference>
<dbReference type="EMBL" id="JABBFZ010000028">
    <property type="protein sequence ID" value="NML34991.1"/>
    <property type="molecule type" value="Genomic_DNA"/>
</dbReference>